<sequence>MQQESDSAGLFTVDFQGPSPLSYQQPTAQEAAPAPVCTGSSLVVLRLLVHKRQQRLTADDPLHRLGLSCPFFQLLTPVASQKRPAERKRRFSMAFLLAVPRLRVDKHRGLWQRGRLPHHGTVSGPIRGERGPYVGNGQNGASTQSRVSGTQRLTPGGRRKRRPTITMLQESIDCLETGGLFGYLNPQDFRLSEEICSPGWPDGCPPTWRLT</sequence>
<feature type="compositionally biased region" description="Polar residues" evidence="1">
    <location>
        <begin position="139"/>
        <end position="153"/>
    </location>
</feature>
<accession>A0A1N7PKV5</accession>
<evidence type="ECO:0000313" key="2">
    <source>
        <dbReference type="EMBL" id="SIT11293.1"/>
    </source>
</evidence>
<evidence type="ECO:0000256" key="1">
    <source>
        <dbReference type="SAM" id="MobiDB-lite"/>
    </source>
</evidence>
<keyword evidence="3" id="KW-1185">Reference proteome</keyword>
<proteinExistence type="predicted"/>
<name>A0A1N7PKV5_9PROT</name>
<dbReference type="EMBL" id="FTOA01000007">
    <property type="protein sequence ID" value="SIT11293.1"/>
    <property type="molecule type" value="Genomic_DNA"/>
</dbReference>
<protein>
    <submittedName>
        <fullName evidence="2">Uncharacterized protein</fullName>
    </submittedName>
</protein>
<gene>
    <name evidence="2" type="ORF">SAMN05421779_10752</name>
</gene>
<feature type="region of interest" description="Disordered" evidence="1">
    <location>
        <begin position="137"/>
        <end position="164"/>
    </location>
</feature>
<dbReference type="Proteomes" id="UP000185678">
    <property type="component" value="Unassembled WGS sequence"/>
</dbReference>
<organism evidence="2 3">
    <name type="scientific">Insolitispirillum peregrinum</name>
    <dbReference type="NCBI Taxonomy" id="80876"/>
    <lineage>
        <taxon>Bacteria</taxon>
        <taxon>Pseudomonadati</taxon>
        <taxon>Pseudomonadota</taxon>
        <taxon>Alphaproteobacteria</taxon>
        <taxon>Rhodospirillales</taxon>
        <taxon>Novispirillaceae</taxon>
        <taxon>Insolitispirillum</taxon>
    </lineage>
</organism>
<evidence type="ECO:0000313" key="3">
    <source>
        <dbReference type="Proteomes" id="UP000185678"/>
    </source>
</evidence>
<reference evidence="2 3" key="1">
    <citation type="submission" date="2017-01" db="EMBL/GenBank/DDBJ databases">
        <authorList>
            <person name="Mah S.A."/>
            <person name="Swanson W.J."/>
            <person name="Moy G.W."/>
            <person name="Vacquier V.D."/>
        </authorList>
    </citation>
    <scope>NUCLEOTIDE SEQUENCE [LARGE SCALE GENOMIC DNA]</scope>
    <source>
        <strain evidence="2 3">DSM 11589</strain>
    </source>
</reference>
<dbReference type="AlphaFoldDB" id="A0A1N7PKV5"/>
<dbReference type="STRING" id="80876.SAMN05421779_10752"/>